<evidence type="ECO:0000313" key="2">
    <source>
        <dbReference type="Proteomes" id="UP001271007"/>
    </source>
</evidence>
<keyword evidence="2" id="KW-1185">Reference proteome</keyword>
<dbReference type="Proteomes" id="UP001271007">
    <property type="component" value="Unassembled WGS sequence"/>
</dbReference>
<protein>
    <submittedName>
        <fullName evidence="1">Uncharacterized protein</fullName>
    </submittedName>
</protein>
<accession>A0AAJ0DKT4</accession>
<proteinExistence type="predicted"/>
<evidence type="ECO:0000313" key="1">
    <source>
        <dbReference type="EMBL" id="KAK3052110.1"/>
    </source>
</evidence>
<dbReference type="EMBL" id="JAWDJX010000022">
    <property type="protein sequence ID" value="KAK3052110.1"/>
    <property type="molecule type" value="Genomic_DNA"/>
</dbReference>
<comment type="caution">
    <text evidence="1">The sequence shown here is derived from an EMBL/GenBank/DDBJ whole genome shotgun (WGS) entry which is preliminary data.</text>
</comment>
<name>A0AAJ0DKT4_9PEZI</name>
<gene>
    <name evidence="1" type="ORF">LTR09_006702</name>
</gene>
<reference evidence="1" key="1">
    <citation type="submission" date="2023-04" db="EMBL/GenBank/DDBJ databases">
        <title>Black Yeasts Isolated from many extreme environments.</title>
        <authorList>
            <person name="Coleine C."/>
            <person name="Stajich J.E."/>
            <person name="Selbmann L."/>
        </authorList>
    </citation>
    <scope>NUCLEOTIDE SEQUENCE</scope>
    <source>
        <strain evidence="1">CCFEE 5312</strain>
    </source>
</reference>
<sequence length="291" mass="33042">MARDNNMATTAVEASIAAHGPAIPVVTDDQKCHLMELPPEIRLFIYDQYFGKTEPYYATITYDGGRCRAYRRLRRPASPLPTGYDRSFDMNDALLKTCRLIRQEAEPVMFQKIKGVCCIHYEQCRQAHNSRSRKGTELRSWKDVFGSCPGEATIKATEIKDLKQWKDLTIVVGMQRSIGHLPEQLGRLLKGLDWCASFQQLTLMLLLPSDGVPSKSINAVMEVLKCINTNISIRIAVEGDKHMKWEHVADHKQGLYQRGLALAHDPNGTVVSWEEAWEDAGMFDEMEWLKA</sequence>
<organism evidence="1 2">
    <name type="scientific">Extremus antarcticus</name>
    <dbReference type="NCBI Taxonomy" id="702011"/>
    <lineage>
        <taxon>Eukaryota</taxon>
        <taxon>Fungi</taxon>
        <taxon>Dikarya</taxon>
        <taxon>Ascomycota</taxon>
        <taxon>Pezizomycotina</taxon>
        <taxon>Dothideomycetes</taxon>
        <taxon>Dothideomycetidae</taxon>
        <taxon>Mycosphaerellales</taxon>
        <taxon>Extremaceae</taxon>
        <taxon>Extremus</taxon>
    </lineage>
</organism>
<dbReference type="AlphaFoldDB" id="A0AAJ0DKT4"/>